<dbReference type="PROSITE" id="PS51186">
    <property type="entry name" value="GNAT"/>
    <property type="match status" value="1"/>
</dbReference>
<sequence length="228" mass="25209">MNFRKAIPTDSAEIKSFTADTFPWGDYLPNEIDEWIREGNAYVMEDNGRILAVASLLILFQGTAWFRGLRVRREERRRGIGRAITSNMIETAKKMGARRAMLMVAEWNDASRSLVTSMGFRPVMNLWGGDVTANAARVGDDEIKDYVRDALTATGGYLCLPDDPWTCTKASIEDALSLAPPVYRGPGIGIGRFSVGSPTAGVDASVVATKDGDFKNRYGMYTMFELDI</sequence>
<dbReference type="SUPFAM" id="SSF55729">
    <property type="entry name" value="Acyl-CoA N-acyltransferases (Nat)"/>
    <property type="match status" value="1"/>
</dbReference>
<keyword evidence="4" id="KW-1185">Reference proteome</keyword>
<dbReference type="Pfam" id="PF00583">
    <property type="entry name" value="Acetyltransf_1"/>
    <property type="match status" value="1"/>
</dbReference>
<organism evidence="3 4">
    <name type="scientific">Thermocladium modestius</name>
    <dbReference type="NCBI Taxonomy" id="62609"/>
    <lineage>
        <taxon>Archaea</taxon>
        <taxon>Thermoproteota</taxon>
        <taxon>Thermoprotei</taxon>
        <taxon>Thermoproteales</taxon>
        <taxon>Thermoproteaceae</taxon>
        <taxon>Thermocladium</taxon>
    </lineage>
</organism>
<evidence type="ECO:0000313" key="3">
    <source>
        <dbReference type="EMBL" id="GGP22350.1"/>
    </source>
</evidence>
<proteinExistence type="predicted"/>
<dbReference type="AlphaFoldDB" id="A0A830GXI4"/>
<evidence type="ECO:0000313" key="4">
    <source>
        <dbReference type="Proteomes" id="UP000610960"/>
    </source>
</evidence>
<comment type="caution">
    <text evidence="3">The sequence shown here is derived from an EMBL/GenBank/DDBJ whole genome shotgun (WGS) entry which is preliminary data.</text>
</comment>
<evidence type="ECO:0000256" key="1">
    <source>
        <dbReference type="SAM" id="Phobius"/>
    </source>
</evidence>
<dbReference type="EMBL" id="BMNL01000004">
    <property type="protein sequence ID" value="GGP22350.1"/>
    <property type="molecule type" value="Genomic_DNA"/>
</dbReference>
<accession>A0A830GXI4</accession>
<dbReference type="PANTHER" id="PTHR43072:SF60">
    <property type="entry name" value="L-2,4-DIAMINOBUTYRIC ACID ACETYLTRANSFERASE"/>
    <property type="match status" value="1"/>
</dbReference>
<dbReference type="PANTHER" id="PTHR43072">
    <property type="entry name" value="N-ACETYLTRANSFERASE"/>
    <property type="match status" value="1"/>
</dbReference>
<dbReference type="RefSeq" id="WP_188597070.1">
    <property type="nucleotide sequence ID" value="NZ_BMNL01000004.1"/>
</dbReference>
<dbReference type="Gene3D" id="3.40.630.30">
    <property type="match status" value="1"/>
</dbReference>
<keyword evidence="1" id="KW-0812">Transmembrane</keyword>
<feature type="transmembrane region" description="Helical" evidence="1">
    <location>
        <begin position="50"/>
        <end position="69"/>
    </location>
</feature>
<keyword evidence="1" id="KW-1133">Transmembrane helix</keyword>
<evidence type="ECO:0000259" key="2">
    <source>
        <dbReference type="PROSITE" id="PS51186"/>
    </source>
</evidence>
<protein>
    <submittedName>
        <fullName evidence="3">N-acetyltransferase GCN5</fullName>
    </submittedName>
</protein>
<dbReference type="InterPro" id="IPR016181">
    <property type="entry name" value="Acyl_CoA_acyltransferase"/>
</dbReference>
<feature type="domain" description="N-acetyltransferase" evidence="2">
    <location>
        <begin position="1"/>
        <end position="138"/>
    </location>
</feature>
<gene>
    <name evidence="3" type="ORF">GCM10007981_18060</name>
</gene>
<dbReference type="Proteomes" id="UP000610960">
    <property type="component" value="Unassembled WGS sequence"/>
</dbReference>
<name>A0A830GXI4_9CREN</name>
<reference evidence="3" key="2">
    <citation type="submission" date="2020-09" db="EMBL/GenBank/DDBJ databases">
        <authorList>
            <person name="Sun Q."/>
            <person name="Ohkuma M."/>
        </authorList>
    </citation>
    <scope>NUCLEOTIDE SEQUENCE</scope>
    <source>
        <strain evidence="3">JCM 10088</strain>
    </source>
</reference>
<reference evidence="3" key="1">
    <citation type="journal article" date="2014" name="Int. J. Syst. Evol. Microbiol.">
        <title>Complete genome sequence of Corynebacterium casei LMG S-19264T (=DSM 44701T), isolated from a smear-ripened cheese.</title>
        <authorList>
            <consortium name="US DOE Joint Genome Institute (JGI-PGF)"/>
            <person name="Walter F."/>
            <person name="Albersmeier A."/>
            <person name="Kalinowski J."/>
            <person name="Ruckert C."/>
        </authorList>
    </citation>
    <scope>NUCLEOTIDE SEQUENCE</scope>
    <source>
        <strain evidence="3">JCM 10088</strain>
    </source>
</reference>
<keyword evidence="1" id="KW-0472">Membrane</keyword>
<keyword evidence="3" id="KW-0808">Transferase</keyword>
<dbReference type="InterPro" id="IPR000182">
    <property type="entry name" value="GNAT_dom"/>
</dbReference>
<dbReference type="GO" id="GO:0016747">
    <property type="term" value="F:acyltransferase activity, transferring groups other than amino-acyl groups"/>
    <property type="evidence" value="ECO:0007669"/>
    <property type="project" value="InterPro"/>
</dbReference>
<dbReference type="OrthoDB" id="43754at2157"/>